<dbReference type="AlphaFoldDB" id="A0AAN7KH12"/>
<organism evidence="1 2">
    <name type="scientific">Trapa natans</name>
    <name type="common">Water chestnut</name>
    <dbReference type="NCBI Taxonomy" id="22666"/>
    <lineage>
        <taxon>Eukaryota</taxon>
        <taxon>Viridiplantae</taxon>
        <taxon>Streptophyta</taxon>
        <taxon>Embryophyta</taxon>
        <taxon>Tracheophyta</taxon>
        <taxon>Spermatophyta</taxon>
        <taxon>Magnoliopsida</taxon>
        <taxon>eudicotyledons</taxon>
        <taxon>Gunneridae</taxon>
        <taxon>Pentapetalae</taxon>
        <taxon>rosids</taxon>
        <taxon>malvids</taxon>
        <taxon>Myrtales</taxon>
        <taxon>Lythraceae</taxon>
        <taxon>Trapa</taxon>
    </lineage>
</organism>
<dbReference type="EMBL" id="JAXQNO010000022">
    <property type="protein sequence ID" value="KAK4766976.1"/>
    <property type="molecule type" value="Genomic_DNA"/>
</dbReference>
<reference evidence="1 2" key="1">
    <citation type="journal article" date="2023" name="Hortic Res">
        <title>Pangenome of water caltrop reveals structural variations and asymmetric subgenome divergence after allopolyploidization.</title>
        <authorList>
            <person name="Zhang X."/>
            <person name="Chen Y."/>
            <person name="Wang L."/>
            <person name="Yuan Y."/>
            <person name="Fang M."/>
            <person name="Shi L."/>
            <person name="Lu R."/>
            <person name="Comes H.P."/>
            <person name="Ma Y."/>
            <person name="Chen Y."/>
            <person name="Huang G."/>
            <person name="Zhou Y."/>
            <person name="Zheng Z."/>
            <person name="Qiu Y."/>
        </authorList>
    </citation>
    <scope>NUCLEOTIDE SEQUENCE [LARGE SCALE GENOMIC DNA]</scope>
    <source>
        <strain evidence="1">F231</strain>
    </source>
</reference>
<comment type="caution">
    <text evidence="1">The sequence shown here is derived from an EMBL/GenBank/DDBJ whole genome shotgun (WGS) entry which is preliminary data.</text>
</comment>
<evidence type="ECO:0000313" key="1">
    <source>
        <dbReference type="EMBL" id="KAK4766976.1"/>
    </source>
</evidence>
<dbReference type="Gene3D" id="1.25.40.20">
    <property type="entry name" value="Ankyrin repeat-containing domain"/>
    <property type="match status" value="1"/>
</dbReference>
<gene>
    <name evidence="1" type="ORF">SAY86_014727</name>
</gene>
<dbReference type="Proteomes" id="UP001346149">
    <property type="component" value="Unassembled WGS sequence"/>
</dbReference>
<sequence length="112" mass="12455">MASQRGDLAGVRQILCEIDGPDVRDAQWCAVVIVLGEATLVAAAEKGHLDMVKELLKYCSKESIASKNRNFCWHLHMECNRGTQELPPYRSAEPGPDGQLMNFLLCDSCKYV</sequence>
<proteinExistence type="predicted"/>
<accession>A0AAN7KH12</accession>
<dbReference type="InterPro" id="IPR036770">
    <property type="entry name" value="Ankyrin_rpt-contain_sf"/>
</dbReference>
<evidence type="ECO:0000313" key="2">
    <source>
        <dbReference type="Proteomes" id="UP001346149"/>
    </source>
</evidence>
<protein>
    <submittedName>
        <fullName evidence="1">Uncharacterized protein</fullName>
    </submittedName>
</protein>
<name>A0AAN7KH12_TRANT</name>
<keyword evidence="2" id="KW-1185">Reference proteome</keyword>